<reference evidence="3" key="1">
    <citation type="submission" date="2022-11" db="UniProtKB">
        <authorList>
            <consortium name="WormBaseParasite"/>
        </authorList>
    </citation>
    <scope>IDENTIFICATION</scope>
</reference>
<feature type="transmembrane region" description="Helical" evidence="1">
    <location>
        <begin position="23"/>
        <end position="45"/>
    </location>
</feature>
<evidence type="ECO:0000313" key="3">
    <source>
        <dbReference type="WBParaSite" id="ACRNAN_scaffold2386.g13445.t1"/>
    </source>
</evidence>
<sequence length="89" mass="9851">MIELSDVEIQQLKDQNQKRIKRVVSLIAISLTIISILLVALSLSLGPKIDQLVSESLDAKLTSKDLFHGSRRNDSARPSIESLLIKAIN</sequence>
<dbReference type="AlphaFoldDB" id="A0A914DDC0"/>
<organism evidence="2 3">
    <name type="scientific">Acrobeloides nanus</name>
    <dbReference type="NCBI Taxonomy" id="290746"/>
    <lineage>
        <taxon>Eukaryota</taxon>
        <taxon>Metazoa</taxon>
        <taxon>Ecdysozoa</taxon>
        <taxon>Nematoda</taxon>
        <taxon>Chromadorea</taxon>
        <taxon>Rhabditida</taxon>
        <taxon>Tylenchina</taxon>
        <taxon>Cephalobomorpha</taxon>
        <taxon>Cephaloboidea</taxon>
        <taxon>Cephalobidae</taxon>
        <taxon>Acrobeloides</taxon>
    </lineage>
</organism>
<accession>A0A914DDC0</accession>
<proteinExistence type="predicted"/>
<keyword evidence="1" id="KW-1133">Transmembrane helix</keyword>
<keyword evidence="1" id="KW-0472">Membrane</keyword>
<dbReference type="WBParaSite" id="ACRNAN_scaffold2386.g13445.t1">
    <property type="protein sequence ID" value="ACRNAN_scaffold2386.g13445.t1"/>
    <property type="gene ID" value="ACRNAN_scaffold2386.g13445"/>
</dbReference>
<name>A0A914DDC0_9BILA</name>
<evidence type="ECO:0000256" key="1">
    <source>
        <dbReference type="SAM" id="Phobius"/>
    </source>
</evidence>
<keyword evidence="2" id="KW-1185">Reference proteome</keyword>
<protein>
    <submittedName>
        <fullName evidence="3">Uncharacterized protein</fullName>
    </submittedName>
</protein>
<evidence type="ECO:0000313" key="2">
    <source>
        <dbReference type="Proteomes" id="UP000887540"/>
    </source>
</evidence>
<dbReference type="Proteomes" id="UP000887540">
    <property type="component" value="Unplaced"/>
</dbReference>
<keyword evidence="1" id="KW-0812">Transmembrane</keyword>